<keyword evidence="4" id="KW-0158">Chromosome</keyword>
<comment type="similarity">
    <text evidence="3">Belongs to the borealin family.</text>
</comment>
<dbReference type="Proteomes" id="UP000029964">
    <property type="component" value="Unassembled WGS sequence"/>
</dbReference>
<dbReference type="PANTHER" id="PTHR16040:SF7">
    <property type="entry name" value="AUSTRALIN, ISOFORM A-RELATED"/>
    <property type="match status" value="1"/>
</dbReference>
<feature type="domain" description="Borealin N-terminal" evidence="11">
    <location>
        <begin position="45"/>
        <end position="99"/>
    </location>
</feature>
<comment type="caution">
    <text evidence="12">The sequence shown here is derived from an EMBL/GenBank/DDBJ whole genome shotgun (WGS) entry which is preliminary data.</text>
</comment>
<keyword evidence="13" id="KW-1185">Reference proteome</keyword>
<dbReference type="Pfam" id="PF10444">
    <property type="entry name" value="Nbl1_Borealin_N"/>
    <property type="match status" value="1"/>
</dbReference>
<sequence length="360" mass="38432">MAPTRSKQRDLDSSPTTTNKMDLVSTPTAHRSPIKQRKMGLTASQKQALIDNLQLEITRRARSLRALYNSMAQSLRSRIEIRINRVPMALRKMKMEELLLKYSEKEQRAANAMQPPPVPAKDYPVRGTQRPTQVSAQVQRNGRAQKRPSDDINGDKENEVEHMENPKKKQRGAQAAETSAVRSGQVLSPTSSNSRLNGGGRPASPAKSQIARPGSPLKGATRSAAPSSMPQSFVEKVRSFRTGGTRKVTTASNSSASSGAAAAPPATRTRRAAAPAARPPPTRPTTRTGRRVSANSETSEGSNTTVVRKGTASRAAAAGTKKTMGTSTKGTASGGAKKTTAAKSTATTTTRTGRVLRNRG</sequence>
<evidence type="ECO:0000256" key="1">
    <source>
        <dbReference type="ARBA" id="ARBA00004123"/>
    </source>
</evidence>
<evidence type="ECO:0000256" key="2">
    <source>
        <dbReference type="ARBA" id="ARBA00004584"/>
    </source>
</evidence>
<dbReference type="GO" id="GO:0005634">
    <property type="term" value="C:nucleus"/>
    <property type="evidence" value="ECO:0007669"/>
    <property type="project" value="UniProtKB-SubCell"/>
</dbReference>
<comment type="subcellular location">
    <subcellularLocation>
        <location evidence="2">Chromosome</location>
        <location evidence="2">Centromere</location>
    </subcellularLocation>
    <subcellularLocation>
        <location evidence="1">Nucleus</location>
    </subcellularLocation>
</comment>
<accession>A0A086T2P6</accession>
<feature type="region of interest" description="Disordered" evidence="10">
    <location>
        <begin position="1"/>
        <end position="39"/>
    </location>
</feature>
<evidence type="ECO:0000256" key="8">
    <source>
        <dbReference type="ARBA" id="ARBA00023306"/>
    </source>
</evidence>
<evidence type="ECO:0000256" key="4">
    <source>
        <dbReference type="ARBA" id="ARBA00022454"/>
    </source>
</evidence>
<dbReference type="InterPro" id="IPR018867">
    <property type="entry name" value="Cell_div_borealin"/>
</dbReference>
<dbReference type="InterPro" id="IPR018851">
    <property type="entry name" value="Borealin_N"/>
</dbReference>
<feature type="compositionally biased region" description="Low complexity" evidence="10">
    <location>
        <begin position="314"/>
        <end position="353"/>
    </location>
</feature>
<organism evidence="12 13">
    <name type="scientific">Hapsidospora chrysogenum (strain ATCC 11550 / CBS 779.69 / DSM 880 / IAM 14645 / JCM 23072 / IMI 49137)</name>
    <name type="common">Acremonium chrysogenum</name>
    <dbReference type="NCBI Taxonomy" id="857340"/>
    <lineage>
        <taxon>Eukaryota</taxon>
        <taxon>Fungi</taxon>
        <taxon>Dikarya</taxon>
        <taxon>Ascomycota</taxon>
        <taxon>Pezizomycotina</taxon>
        <taxon>Sordariomycetes</taxon>
        <taxon>Hypocreomycetidae</taxon>
        <taxon>Hypocreales</taxon>
        <taxon>Bionectriaceae</taxon>
        <taxon>Hapsidospora</taxon>
    </lineage>
</organism>
<dbReference type="STRING" id="857340.A0A086T2P6"/>
<dbReference type="EMBL" id="JPKY01000065">
    <property type="protein sequence ID" value="KFH43628.1"/>
    <property type="molecule type" value="Genomic_DNA"/>
</dbReference>
<dbReference type="GO" id="GO:0051233">
    <property type="term" value="C:spindle midzone"/>
    <property type="evidence" value="ECO:0007669"/>
    <property type="project" value="TreeGrafter"/>
</dbReference>
<evidence type="ECO:0000256" key="5">
    <source>
        <dbReference type="ARBA" id="ARBA00022618"/>
    </source>
</evidence>
<feature type="compositionally biased region" description="Basic and acidic residues" evidence="10">
    <location>
        <begin position="147"/>
        <end position="167"/>
    </location>
</feature>
<feature type="compositionally biased region" description="Low complexity" evidence="10">
    <location>
        <begin position="249"/>
        <end position="276"/>
    </location>
</feature>
<feature type="compositionally biased region" description="Polar residues" evidence="10">
    <location>
        <begin position="129"/>
        <end position="142"/>
    </location>
</feature>
<proteinExistence type="inferred from homology"/>
<evidence type="ECO:0000256" key="3">
    <source>
        <dbReference type="ARBA" id="ARBA00009914"/>
    </source>
</evidence>
<keyword evidence="9" id="KW-0137">Centromere</keyword>
<dbReference type="GO" id="GO:0000070">
    <property type="term" value="P:mitotic sister chromatid segregation"/>
    <property type="evidence" value="ECO:0007669"/>
    <property type="project" value="TreeGrafter"/>
</dbReference>
<dbReference type="HOGENOM" id="CLU_038589_1_0_1"/>
<dbReference type="AlphaFoldDB" id="A0A086T2P6"/>
<feature type="compositionally biased region" description="Polar residues" evidence="10">
    <location>
        <begin position="176"/>
        <end position="196"/>
    </location>
</feature>
<evidence type="ECO:0000313" key="12">
    <source>
        <dbReference type="EMBL" id="KFH43628.1"/>
    </source>
</evidence>
<keyword evidence="7" id="KW-0539">Nucleus</keyword>
<dbReference type="PANTHER" id="PTHR16040">
    <property type="entry name" value="AUSTRALIN, ISOFORM A-RELATED"/>
    <property type="match status" value="1"/>
</dbReference>
<name>A0A086T2P6_HAPC1</name>
<evidence type="ECO:0000259" key="11">
    <source>
        <dbReference type="Pfam" id="PF10444"/>
    </source>
</evidence>
<dbReference type="GO" id="GO:0032133">
    <property type="term" value="C:chromosome passenger complex"/>
    <property type="evidence" value="ECO:0007669"/>
    <property type="project" value="TreeGrafter"/>
</dbReference>
<gene>
    <name evidence="12" type="ORF">ACRE_056270</name>
</gene>
<dbReference type="GO" id="GO:0051301">
    <property type="term" value="P:cell division"/>
    <property type="evidence" value="ECO:0007669"/>
    <property type="project" value="UniProtKB-KW"/>
</dbReference>
<keyword evidence="8" id="KW-0131">Cell cycle</keyword>
<reference evidence="13" key="1">
    <citation type="journal article" date="2014" name="Genome Announc.">
        <title>Genome sequence and annotation of Acremonium chrysogenum, producer of the beta-lactam antibiotic cephalosporin C.</title>
        <authorList>
            <person name="Terfehr D."/>
            <person name="Dahlmann T.A."/>
            <person name="Specht T."/>
            <person name="Zadra I."/>
            <person name="Kuernsteiner H."/>
            <person name="Kueck U."/>
        </authorList>
    </citation>
    <scope>NUCLEOTIDE SEQUENCE [LARGE SCALE GENOMIC DNA]</scope>
    <source>
        <strain evidence="13">ATCC 11550 / CBS 779.69 / DSM 880 / IAM 14645 / JCM 23072 / IMI 49137</strain>
    </source>
</reference>
<evidence type="ECO:0000256" key="9">
    <source>
        <dbReference type="ARBA" id="ARBA00023328"/>
    </source>
</evidence>
<evidence type="ECO:0000313" key="13">
    <source>
        <dbReference type="Proteomes" id="UP000029964"/>
    </source>
</evidence>
<evidence type="ECO:0000256" key="7">
    <source>
        <dbReference type="ARBA" id="ARBA00023242"/>
    </source>
</evidence>
<evidence type="ECO:0000256" key="6">
    <source>
        <dbReference type="ARBA" id="ARBA00022776"/>
    </source>
</evidence>
<protein>
    <recommendedName>
        <fullName evidence="11">Borealin N-terminal domain-containing protein</fullName>
    </recommendedName>
</protein>
<dbReference type="GO" id="GO:0000775">
    <property type="term" value="C:chromosome, centromeric region"/>
    <property type="evidence" value="ECO:0007669"/>
    <property type="project" value="UniProtKB-SubCell"/>
</dbReference>
<evidence type="ECO:0000256" key="10">
    <source>
        <dbReference type="SAM" id="MobiDB-lite"/>
    </source>
</evidence>
<keyword evidence="5" id="KW-0132">Cell division</keyword>
<keyword evidence="6" id="KW-0498">Mitosis</keyword>
<feature type="compositionally biased region" description="Polar residues" evidence="10">
    <location>
        <begin position="293"/>
        <end position="306"/>
    </location>
</feature>
<dbReference type="OrthoDB" id="2392550at2759"/>
<feature type="compositionally biased region" description="Polar residues" evidence="10">
    <location>
        <begin position="13"/>
        <end position="29"/>
    </location>
</feature>
<feature type="region of interest" description="Disordered" evidence="10">
    <location>
        <begin position="108"/>
        <end position="360"/>
    </location>
</feature>